<dbReference type="EMBL" id="BMJD01000002">
    <property type="protein sequence ID" value="GGB31099.1"/>
    <property type="molecule type" value="Genomic_DNA"/>
</dbReference>
<evidence type="ECO:0000313" key="2">
    <source>
        <dbReference type="Proteomes" id="UP000621492"/>
    </source>
</evidence>
<name>A0A9W5TV81_9BACI</name>
<comment type="caution">
    <text evidence="1">The sequence shown here is derived from an EMBL/GenBank/DDBJ whole genome shotgun (WGS) entry which is preliminary data.</text>
</comment>
<reference evidence="1" key="1">
    <citation type="journal article" date="2014" name="Int. J. Syst. Evol. Microbiol.">
        <title>Complete genome sequence of Corynebacterium casei LMG S-19264T (=DSM 44701T), isolated from a smear-ripened cheese.</title>
        <authorList>
            <consortium name="US DOE Joint Genome Institute (JGI-PGF)"/>
            <person name="Walter F."/>
            <person name="Albersmeier A."/>
            <person name="Kalinowski J."/>
            <person name="Ruckert C."/>
        </authorList>
    </citation>
    <scope>NUCLEOTIDE SEQUENCE</scope>
    <source>
        <strain evidence="1">CGMCC 1.15454</strain>
    </source>
</reference>
<gene>
    <name evidence="1" type="ORF">GCM10011409_05580</name>
</gene>
<dbReference type="AlphaFoldDB" id="A0A9W5TV81"/>
<dbReference type="Proteomes" id="UP000621492">
    <property type="component" value="Unassembled WGS sequence"/>
</dbReference>
<protein>
    <submittedName>
        <fullName evidence="1">Uncharacterized protein</fullName>
    </submittedName>
</protein>
<organism evidence="1 2">
    <name type="scientific">Lentibacillus populi</name>
    <dbReference type="NCBI Taxonomy" id="1827502"/>
    <lineage>
        <taxon>Bacteria</taxon>
        <taxon>Bacillati</taxon>
        <taxon>Bacillota</taxon>
        <taxon>Bacilli</taxon>
        <taxon>Bacillales</taxon>
        <taxon>Bacillaceae</taxon>
        <taxon>Lentibacillus</taxon>
    </lineage>
</organism>
<reference evidence="1" key="2">
    <citation type="submission" date="2020-09" db="EMBL/GenBank/DDBJ databases">
        <authorList>
            <person name="Sun Q."/>
            <person name="Zhou Y."/>
        </authorList>
    </citation>
    <scope>NUCLEOTIDE SEQUENCE</scope>
    <source>
        <strain evidence="1">CGMCC 1.15454</strain>
    </source>
</reference>
<keyword evidence="2" id="KW-1185">Reference proteome</keyword>
<proteinExistence type="predicted"/>
<dbReference type="Pfam" id="PF11084">
    <property type="entry name" value="DUF2621"/>
    <property type="match status" value="1"/>
</dbReference>
<dbReference type="InterPro" id="IPR020203">
    <property type="entry name" value="YneK"/>
</dbReference>
<accession>A0A9W5TV81</accession>
<evidence type="ECO:0000313" key="1">
    <source>
        <dbReference type="EMBL" id="GGB31099.1"/>
    </source>
</evidence>
<sequence length="135" mass="16151">MFRKFLKRLPKEDGKSTMDWEEYYMEKTKDMWGDSEKKLLEELVSPVPELFRDVARQSIASKIGEVALRKQSKKITQDVLIEGYIIATPKRDHKFLRKKLREKEIDITPYEPLFQLSPGTYKYKVKQKLKQKRPQ</sequence>